<organism evidence="1 2">
    <name type="scientific">Gimesia fumaroli</name>
    <dbReference type="NCBI Taxonomy" id="2527976"/>
    <lineage>
        <taxon>Bacteria</taxon>
        <taxon>Pseudomonadati</taxon>
        <taxon>Planctomycetota</taxon>
        <taxon>Planctomycetia</taxon>
        <taxon>Planctomycetales</taxon>
        <taxon>Planctomycetaceae</taxon>
        <taxon>Gimesia</taxon>
    </lineage>
</organism>
<protein>
    <submittedName>
        <fullName evidence="1">Uncharacterized protein</fullName>
    </submittedName>
</protein>
<evidence type="ECO:0000313" key="2">
    <source>
        <dbReference type="Proteomes" id="UP000318313"/>
    </source>
</evidence>
<name>A0A518I799_9PLAN</name>
<reference evidence="1 2" key="1">
    <citation type="submission" date="2019-03" db="EMBL/GenBank/DDBJ databases">
        <title>Deep-cultivation of Planctomycetes and their phenomic and genomic characterization uncovers novel biology.</title>
        <authorList>
            <person name="Wiegand S."/>
            <person name="Jogler M."/>
            <person name="Boedeker C."/>
            <person name="Pinto D."/>
            <person name="Vollmers J."/>
            <person name="Rivas-Marin E."/>
            <person name="Kohn T."/>
            <person name="Peeters S.H."/>
            <person name="Heuer A."/>
            <person name="Rast P."/>
            <person name="Oberbeckmann S."/>
            <person name="Bunk B."/>
            <person name="Jeske O."/>
            <person name="Meyerdierks A."/>
            <person name="Storesund J.E."/>
            <person name="Kallscheuer N."/>
            <person name="Luecker S."/>
            <person name="Lage O.M."/>
            <person name="Pohl T."/>
            <person name="Merkel B.J."/>
            <person name="Hornburger P."/>
            <person name="Mueller R.-W."/>
            <person name="Bruemmer F."/>
            <person name="Labrenz M."/>
            <person name="Spormann A.M."/>
            <person name="Op den Camp H."/>
            <person name="Overmann J."/>
            <person name="Amann R."/>
            <person name="Jetten M.S.M."/>
            <person name="Mascher T."/>
            <person name="Medema M.H."/>
            <person name="Devos D.P."/>
            <person name="Kaster A.-K."/>
            <person name="Ovreas L."/>
            <person name="Rohde M."/>
            <person name="Galperin M.Y."/>
            <person name="Jogler C."/>
        </authorList>
    </citation>
    <scope>NUCLEOTIDE SEQUENCE [LARGE SCALE GENOMIC DNA]</scope>
    <source>
        <strain evidence="1 2">Enr17</strain>
    </source>
</reference>
<dbReference type="AlphaFoldDB" id="A0A518I799"/>
<gene>
    <name evidence="1" type="ORF">Enr17x_09860</name>
</gene>
<dbReference type="KEGG" id="gfm:Enr17x_09860"/>
<proteinExistence type="predicted"/>
<evidence type="ECO:0000313" key="1">
    <source>
        <dbReference type="EMBL" id="QDV48971.1"/>
    </source>
</evidence>
<dbReference type="EMBL" id="CP037452">
    <property type="protein sequence ID" value="QDV48971.1"/>
    <property type="molecule type" value="Genomic_DNA"/>
</dbReference>
<dbReference type="Proteomes" id="UP000318313">
    <property type="component" value="Chromosome"/>
</dbReference>
<sequence length="38" mass="4217">MLPIKMGGKAIFLSHGCENGVYGLNFPIKLKMPVKEVR</sequence>
<accession>A0A518I799</accession>
<keyword evidence="2" id="KW-1185">Reference proteome</keyword>